<comment type="function">
    <text evidence="4 5">Required for flagellar hook formation. May act as a scaffolding protein.</text>
</comment>
<keyword evidence="8" id="KW-0282">Flagellum</keyword>
<dbReference type="Gene3D" id="2.60.40.4070">
    <property type="match status" value="1"/>
</dbReference>
<dbReference type="NCBIfam" id="NF009453">
    <property type="entry name" value="PRK12813.1"/>
    <property type="match status" value="1"/>
</dbReference>
<gene>
    <name evidence="8" type="ORF">SAMN04490248_101234</name>
</gene>
<dbReference type="InterPro" id="IPR005648">
    <property type="entry name" value="FlgD"/>
</dbReference>
<name>A0A1H8LPA2_9RHOB</name>
<comment type="similarity">
    <text evidence="1 5">Belongs to the FlgD family.</text>
</comment>
<dbReference type="GO" id="GO:0044781">
    <property type="term" value="P:bacterial-type flagellum organization"/>
    <property type="evidence" value="ECO:0007669"/>
    <property type="project" value="UniProtKB-UniRule"/>
</dbReference>
<keyword evidence="3 5" id="KW-1005">Bacterial flagellum biogenesis</keyword>
<organism evidence="8 9">
    <name type="scientific">Salinihabitans flavidus</name>
    <dbReference type="NCBI Taxonomy" id="569882"/>
    <lineage>
        <taxon>Bacteria</taxon>
        <taxon>Pseudomonadati</taxon>
        <taxon>Pseudomonadota</taxon>
        <taxon>Alphaproteobacteria</taxon>
        <taxon>Rhodobacterales</taxon>
        <taxon>Roseobacteraceae</taxon>
        <taxon>Salinihabitans</taxon>
    </lineage>
</organism>
<feature type="domain" description="FlgD/Vpr Ig-like" evidence="7">
    <location>
        <begin position="111"/>
        <end position="174"/>
    </location>
</feature>
<evidence type="ECO:0000256" key="5">
    <source>
        <dbReference type="RuleBase" id="RU362076"/>
    </source>
</evidence>
<evidence type="ECO:0000256" key="3">
    <source>
        <dbReference type="ARBA" id="ARBA00022795"/>
    </source>
</evidence>
<dbReference type="RefSeq" id="WP_093114795.1">
    <property type="nucleotide sequence ID" value="NZ_FODS01000001.1"/>
</dbReference>
<keyword evidence="9" id="KW-1185">Reference proteome</keyword>
<dbReference type="InterPro" id="IPR025965">
    <property type="entry name" value="FlgD/Vpr_Ig-like"/>
</dbReference>
<feature type="region of interest" description="Disordered" evidence="6">
    <location>
        <begin position="1"/>
        <end position="24"/>
    </location>
</feature>
<dbReference type="OrthoDB" id="9785233at2"/>
<evidence type="ECO:0000313" key="8">
    <source>
        <dbReference type="EMBL" id="SEO06962.1"/>
    </source>
</evidence>
<evidence type="ECO:0000259" key="7">
    <source>
        <dbReference type="Pfam" id="PF13860"/>
    </source>
</evidence>
<evidence type="ECO:0000313" key="9">
    <source>
        <dbReference type="Proteomes" id="UP000198893"/>
    </source>
</evidence>
<dbReference type="AlphaFoldDB" id="A0A1H8LPA2"/>
<dbReference type="Pfam" id="PF03963">
    <property type="entry name" value="FlgD"/>
    <property type="match status" value="1"/>
</dbReference>
<keyword evidence="8" id="KW-0969">Cilium</keyword>
<protein>
    <recommendedName>
        <fullName evidence="2 5">Basal-body rod modification protein FlgD</fullName>
    </recommendedName>
</protein>
<feature type="compositionally biased region" description="Low complexity" evidence="6">
    <location>
        <begin position="1"/>
        <end position="22"/>
    </location>
</feature>
<dbReference type="EMBL" id="FODS01000001">
    <property type="protein sequence ID" value="SEO06962.1"/>
    <property type="molecule type" value="Genomic_DNA"/>
</dbReference>
<evidence type="ECO:0000256" key="2">
    <source>
        <dbReference type="ARBA" id="ARBA00016013"/>
    </source>
</evidence>
<dbReference type="STRING" id="569882.SAMN04490248_101234"/>
<evidence type="ECO:0000256" key="6">
    <source>
        <dbReference type="SAM" id="MobiDB-lite"/>
    </source>
</evidence>
<reference evidence="8 9" key="1">
    <citation type="submission" date="2016-10" db="EMBL/GenBank/DDBJ databases">
        <authorList>
            <person name="de Groot N.N."/>
        </authorList>
    </citation>
    <scope>NUCLEOTIDE SEQUENCE [LARGE SCALE GENOMIC DNA]</scope>
    <source>
        <strain evidence="8 9">DSM 27842</strain>
    </source>
</reference>
<evidence type="ECO:0000256" key="1">
    <source>
        <dbReference type="ARBA" id="ARBA00010577"/>
    </source>
</evidence>
<accession>A0A1H8LPA2</accession>
<sequence length="224" mass="23395">MTVSSTAATAAQPGASAAPTTSDKGASALTSDFETFLKMLTAQAQNQDPLNPLDSSEYAAQLAQFSSVEQQVLTNDLLNNMVVQLGAMGMAQLSNWIGMEARVAAPGYFDGDAIEVLPAPNAGADSADLVVYNGEGTEVDRVNIPISGESYSWDGMGQDGVPLPHGHYHFEVESFVNEESVGASYADVYSRIVEATGENGDTVLVLEGGARISANQVAALREAT</sequence>
<dbReference type="Pfam" id="PF13860">
    <property type="entry name" value="FlgD_ig"/>
    <property type="match status" value="1"/>
</dbReference>
<evidence type="ECO:0000256" key="4">
    <source>
        <dbReference type="ARBA" id="ARBA00024746"/>
    </source>
</evidence>
<keyword evidence="8" id="KW-0966">Cell projection</keyword>
<dbReference type="Proteomes" id="UP000198893">
    <property type="component" value="Unassembled WGS sequence"/>
</dbReference>
<proteinExistence type="inferred from homology"/>